<accession>A0A1T3P459</accession>
<dbReference type="Pfam" id="PF04672">
    <property type="entry name" value="Methyltransf_19"/>
    <property type="match status" value="1"/>
</dbReference>
<reference evidence="2 3" key="1">
    <citation type="submission" date="2017-03" db="EMBL/GenBank/DDBJ databases">
        <title>Draft genome sequence of Streptomyces scabrisporus NF3, endophyte isolated from Amphipterygium adstringens.</title>
        <authorList>
            <person name="Vazquez M."/>
            <person name="Ceapa C.D."/>
            <person name="Rodriguez Luna D."/>
            <person name="Sanchez Esquivel S."/>
        </authorList>
    </citation>
    <scope>NUCLEOTIDE SEQUENCE [LARGE SCALE GENOMIC DNA]</scope>
    <source>
        <strain evidence="2 3">NF3</strain>
    </source>
</reference>
<dbReference type="RefSeq" id="WP_078978175.1">
    <property type="nucleotide sequence ID" value="NZ_MWQN01000001.1"/>
</dbReference>
<dbReference type="SUPFAM" id="SSF53335">
    <property type="entry name" value="S-adenosyl-L-methionine-dependent methyltransferases"/>
    <property type="match status" value="1"/>
</dbReference>
<name>A0A1T3P459_9ACTN</name>
<sequence length="279" mass="30527">MTENAESRLWSTDPEGAPAPAGIDVTVPSVARVYDFLIGGKDNYAADREVARKLIAVAPDLARDAGAHRRILHRGVRFLVEQGVRQFLDIGSGLPTAQNTHQVAQAVAADSTVVYVDNDPIVLAHGRALLAENERTTVITADLREPGSILKNPEVLRLIDFDRPVALMLLGVIHHINDDEDPAGLLRAYLDALPSGSWLFLTHFLRSGPESEQMERVMQGSHKSGRFRERAEIAAYLDGLEPADPGLVYVDLWRPEEPVDEAALTVTQRLVLGAVARKP</sequence>
<comment type="caution">
    <text evidence="2">The sequence shown here is derived from an EMBL/GenBank/DDBJ whole genome shotgun (WGS) entry which is preliminary data.</text>
</comment>
<organism evidence="2 3">
    <name type="scientific">Embleya scabrispora</name>
    <dbReference type="NCBI Taxonomy" id="159449"/>
    <lineage>
        <taxon>Bacteria</taxon>
        <taxon>Bacillati</taxon>
        <taxon>Actinomycetota</taxon>
        <taxon>Actinomycetes</taxon>
        <taxon>Kitasatosporales</taxon>
        <taxon>Streptomycetaceae</taxon>
        <taxon>Embleya</taxon>
    </lineage>
</organism>
<dbReference type="Proteomes" id="UP000190037">
    <property type="component" value="Unassembled WGS sequence"/>
</dbReference>
<dbReference type="GO" id="GO:0032259">
    <property type="term" value="P:methylation"/>
    <property type="evidence" value="ECO:0007669"/>
    <property type="project" value="UniProtKB-KW"/>
</dbReference>
<keyword evidence="2" id="KW-0489">Methyltransferase</keyword>
<protein>
    <submittedName>
        <fullName evidence="2">SAM-dependent methyltransferase</fullName>
    </submittedName>
</protein>
<dbReference type="Gene3D" id="3.40.50.150">
    <property type="entry name" value="Vaccinia Virus protein VP39"/>
    <property type="match status" value="1"/>
</dbReference>
<dbReference type="InterPro" id="IPR006764">
    <property type="entry name" value="SAM_dep_MeTrfase_SAV2177_type"/>
</dbReference>
<dbReference type="GO" id="GO:0008168">
    <property type="term" value="F:methyltransferase activity"/>
    <property type="evidence" value="ECO:0007669"/>
    <property type="project" value="UniProtKB-KW"/>
</dbReference>
<evidence type="ECO:0000256" key="1">
    <source>
        <dbReference type="SAM" id="MobiDB-lite"/>
    </source>
</evidence>
<proteinExistence type="predicted"/>
<feature type="region of interest" description="Disordered" evidence="1">
    <location>
        <begin position="1"/>
        <end position="21"/>
    </location>
</feature>
<dbReference type="AlphaFoldDB" id="A0A1T3P459"/>
<dbReference type="PIRSF" id="PIRSF017393">
    <property type="entry name" value="MTase_SAV2177"/>
    <property type="match status" value="1"/>
</dbReference>
<dbReference type="OrthoDB" id="4134439at2"/>
<gene>
    <name evidence="2" type="ORF">B4N89_25715</name>
</gene>
<keyword evidence="3" id="KW-1185">Reference proteome</keyword>
<dbReference type="EMBL" id="MWQN01000001">
    <property type="protein sequence ID" value="OPC83879.1"/>
    <property type="molecule type" value="Genomic_DNA"/>
</dbReference>
<evidence type="ECO:0000313" key="2">
    <source>
        <dbReference type="EMBL" id="OPC83879.1"/>
    </source>
</evidence>
<dbReference type="InterPro" id="IPR029063">
    <property type="entry name" value="SAM-dependent_MTases_sf"/>
</dbReference>
<keyword evidence="2" id="KW-0808">Transferase</keyword>
<dbReference type="STRING" id="159449.B4N89_25715"/>
<evidence type="ECO:0000313" key="3">
    <source>
        <dbReference type="Proteomes" id="UP000190037"/>
    </source>
</evidence>